<proteinExistence type="predicted"/>
<dbReference type="GO" id="GO:0006508">
    <property type="term" value="P:proteolysis"/>
    <property type="evidence" value="ECO:0007669"/>
    <property type="project" value="InterPro"/>
</dbReference>
<dbReference type="InterPro" id="IPR041613">
    <property type="entry name" value="Pept_S41_N"/>
</dbReference>
<accession>A0A9X1JZ13</accession>
<feature type="domain" description="Peptidase S41 N-terminal" evidence="3">
    <location>
        <begin position="34"/>
        <end position="92"/>
    </location>
</feature>
<keyword evidence="1" id="KW-0732">Signal</keyword>
<dbReference type="Pfam" id="PF03572">
    <property type="entry name" value="Peptidase_S41"/>
    <property type="match status" value="1"/>
</dbReference>
<evidence type="ECO:0000259" key="3">
    <source>
        <dbReference type="Pfam" id="PF18294"/>
    </source>
</evidence>
<dbReference type="GO" id="GO:0004175">
    <property type="term" value="F:endopeptidase activity"/>
    <property type="evidence" value="ECO:0007669"/>
    <property type="project" value="TreeGrafter"/>
</dbReference>
<sequence>MKKSFVLLLLFVLPLFTSCFKDLDDEITPASVSEINDFIYRGLNFFYLYKADTPELANDAFASDADYNAFLNSYATPEAFFDYLKSSQDRFSILVDDYVELENALAGVSKTNGMNFGLVLYPDGSGNVFGYVRYVSPNTDAATKGLERGDIFNTIDGVQLTDSNFSELIAPDAYGVGLATFDGQTITPTGETVQLIKAEYSENPIFTTQTFDINGNKIGYILYNAFTNEFDSQLNAAFGQFKAEGITDLVLDLRYNGGGSVRTATYLSSMITGQHTGQVFYTEQWNEDRQADYAEDGVFVSTFEGGGEAINSLNLNRVYVLTTSRTASASELVINGLAPYIDVIQIGTNTTGKYQASFLLYDAPAPNFSRSQANINHKYAMLPLVFQTANSVGYTNFVDGLVPGIEQAEDYSNLGILGDVNEPLLATAIADITGVPMPAPRRINELEIISESNAGLPHYQVMYIEKK</sequence>
<dbReference type="RefSeq" id="WP_219052530.1">
    <property type="nucleotide sequence ID" value="NZ_JAHWDP010000003.1"/>
</dbReference>
<protein>
    <submittedName>
        <fullName evidence="4">Peptidase S41</fullName>
    </submittedName>
</protein>
<dbReference type="PANTHER" id="PTHR32060:SF30">
    <property type="entry name" value="CARBOXY-TERMINAL PROCESSING PROTEASE CTPA"/>
    <property type="match status" value="1"/>
</dbReference>
<dbReference type="PROSITE" id="PS51257">
    <property type="entry name" value="PROKAR_LIPOPROTEIN"/>
    <property type="match status" value="1"/>
</dbReference>
<dbReference type="GO" id="GO:0008236">
    <property type="term" value="F:serine-type peptidase activity"/>
    <property type="evidence" value="ECO:0007669"/>
    <property type="project" value="InterPro"/>
</dbReference>
<feature type="chain" id="PRO_5040938230" evidence="1">
    <location>
        <begin position="22"/>
        <end position="467"/>
    </location>
</feature>
<name>A0A9X1JZ13_9FLAO</name>
<gene>
    <name evidence="4" type="ORF">KXJ69_08210</name>
</gene>
<dbReference type="Proteomes" id="UP001138686">
    <property type="component" value="Unassembled WGS sequence"/>
</dbReference>
<dbReference type="GO" id="GO:0030288">
    <property type="term" value="C:outer membrane-bounded periplasmic space"/>
    <property type="evidence" value="ECO:0007669"/>
    <property type="project" value="TreeGrafter"/>
</dbReference>
<evidence type="ECO:0000256" key="1">
    <source>
        <dbReference type="SAM" id="SignalP"/>
    </source>
</evidence>
<dbReference type="PANTHER" id="PTHR32060">
    <property type="entry name" value="TAIL-SPECIFIC PROTEASE"/>
    <property type="match status" value="1"/>
</dbReference>
<organism evidence="4 5">
    <name type="scientific">Halomarinibacterium sedimenti</name>
    <dbReference type="NCBI Taxonomy" id="2857106"/>
    <lineage>
        <taxon>Bacteria</taxon>
        <taxon>Pseudomonadati</taxon>
        <taxon>Bacteroidota</taxon>
        <taxon>Flavobacteriia</taxon>
        <taxon>Flavobacteriales</taxon>
        <taxon>Flavobacteriaceae</taxon>
        <taxon>Halomarinibacterium</taxon>
    </lineage>
</organism>
<dbReference type="CDD" id="cd07561">
    <property type="entry name" value="Peptidase_S41_CPP_like"/>
    <property type="match status" value="1"/>
</dbReference>
<dbReference type="GO" id="GO:0007165">
    <property type="term" value="P:signal transduction"/>
    <property type="evidence" value="ECO:0007669"/>
    <property type="project" value="TreeGrafter"/>
</dbReference>
<evidence type="ECO:0000313" key="4">
    <source>
        <dbReference type="EMBL" id="MBW2938087.1"/>
    </source>
</evidence>
<dbReference type="EMBL" id="JAHWDP010000003">
    <property type="protein sequence ID" value="MBW2938087.1"/>
    <property type="molecule type" value="Genomic_DNA"/>
</dbReference>
<dbReference type="InterPro" id="IPR005151">
    <property type="entry name" value="Tail-specific_protease"/>
</dbReference>
<keyword evidence="5" id="KW-1185">Reference proteome</keyword>
<evidence type="ECO:0000259" key="2">
    <source>
        <dbReference type="Pfam" id="PF03572"/>
    </source>
</evidence>
<comment type="caution">
    <text evidence="4">The sequence shown here is derived from an EMBL/GenBank/DDBJ whole genome shotgun (WGS) entry which is preliminary data.</text>
</comment>
<feature type="domain" description="Tail specific protease" evidence="2">
    <location>
        <begin position="217"/>
        <end position="354"/>
    </location>
</feature>
<evidence type="ECO:0000313" key="5">
    <source>
        <dbReference type="Proteomes" id="UP001138686"/>
    </source>
</evidence>
<reference evidence="4" key="1">
    <citation type="submission" date="2021-07" db="EMBL/GenBank/DDBJ databases">
        <title>Aureisphaera sp. CAU 1614 isolated from sea sediment.</title>
        <authorList>
            <person name="Kim W."/>
        </authorList>
    </citation>
    <scope>NUCLEOTIDE SEQUENCE</scope>
    <source>
        <strain evidence="4">CAU 1614</strain>
    </source>
</reference>
<dbReference type="AlphaFoldDB" id="A0A9X1JZ13"/>
<feature type="signal peptide" evidence="1">
    <location>
        <begin position="1"/>
        <end position="21"/>
    </location>
</feature>
<dbReference type="Pfam" id="PF18294">
    <property type="entry name" value="Pept_S41_N"/>
    <property type="match status" value="1"/>
</dbReference>